<keyword evidence="2" id="KW-0560">Oxidoreductase</keyword>
<gene>
    <name evidence="4" type="ORF">CGZ93_15980</name>
</gene>
<dbReference type="Pfam" id="PF00106">
    <property type="entry name" value="adh_short"/>
    <property type="match status" value="1"/>
</dbReference>
<dbReference type="RefSeq" id="WP_094365152.1">
    <property type="nucleotide sequence ID" value="NZ_NMVQ01000045.1"/>
</dbReference>
<dbReference type="PANTHER" id="PTHR42879:SF2">
    <property type="entry name" value="3-OXOACYL-[ACYL-CARRIER-PROTEIN] REDUCTASE FABG"/>
    <property type="match status" value="1"/>
</dbReference>
<dbReference type="Gene3D" id="3.40.50.720">
    <property type="entry name" value="NAD(P)-binding Rossmann-like Domain"/>
    <property type="match status" value="1"/>
</dbReference>
<dbReference type="OrthoDB" id="9786435at2"/>
<accession>A0A255GU05</accession>
<dbReference type="PRINTS" id="PR00080">
    <property type="entry name" value="SDRFAMILY"/>
</dbReference>
<dbReference type="PANTHER" id="PTHR42879">
    <property type="entry name" value="3-OXOACYL-(ACYL-CARRIER-PROTEIN) REDUCTASE"/>
    <property type="match status" value="1"/>
</dbReference>
<keyword evidence="5" id="KW-1185">Reference proteome</keyword>
<evidence type="ECO:0000313" key="5">
    <source>
        <dbReference type="Proteomes" id="UP000216311"/>
    </source>
</evidence>
<dbReference type="PROSITE" id="PS00061">
    <property type="entry name" value="ADH_SHORT"/>
    <property type="match status" value="1"/>
</dbReference>
<dbReference type="InterPro" id="IPR036291">
    <property type="entry name" value="NAD(P)-bd_dom_sf"/>
</dbReference>
<organism evidence="4 5">
    <name type="scientific">Enemella dayhoffiae</name>
    <dbReference type="NCBI Taxonomy" id="2016507"/>
    <lineage>
        <taxon>Bacteria</taxon>
        <taxon>Bacillati</taxon>
        <taxon>Actinomycetota</taxon>
        <taxon>Actinomycetes</taxon>
        <taxon>Propionibacteriales</taxon>
        <taxon>Propionibacteriaceae</taxon>
        <taxon>Enemella</taxon>
    </lineage>
</organism>
<dbReference type="Proteomes" id="UP000216311">
    <property type="component" value="Unassembled WGS sequence"/>
</dbReference>
<name>A0A255GU05_9ACTN</name>
<dbReference type="GO" id="GO:0032787">
    <property type="term" value="P:monocarboxylic acid metabolic process"/>
    <property type="evidence" value="ECO:0007669"/>
    <property type="project" value="UniProtKB-ARBA"/>
</dbReference>
<evidence type="ECO:0000256" key="2">
    <source>
        <dbReference type="ARBA" id="ARBA00023002"/>
    </source>
</evidence>
<comment type="similarity">
    <text evidence="1 3">Belongs to the short-chain dehydrogenases/reductases (SDR) family.</text>
</comment>
<evidence type="ECO:0000313" key="4">
    <source>
        <dbReference type="EMBL" id="OYO18063.1"/>
    </source>
</evidence>
<protein>
    <submittedName>
        <fullName evidence="4">3-hydroxybutyrate dehydrogenase</fullName>
    </submittedName>
</protein>
<dbReference type="EMBL" id="NMVQ01000045">
    <property type="protein sequence ID" value="OYO18063.1"/>
    <property type="molecule type" value="Genomic_DNA"/>
</dbReference>
<reference evidence="4 5" key="1">
    <citation type="submission" date="2017-07" db="EMBL/GenBank/DDBJ databases">
        <title>Draft whole genome sequences of clinical Proprionibacteriaceae strains.</title>
        <authorList>
            <person name="Bernier A.-M."/>
            <person name="Bernard K."/>
            <person name="Domingo M.-C."/>
        </authorList>
    </citation>
    <scope>NUCLEOTIDE SEQUENCE [LARGE SCALE GENOMIC DNA]</scope>
    <source>
        <strain evidence="4 5">NML 130396</strain>
    </source>
</reference>
<dbReference type="NCBIfam" id="NF009093">
    <property type="entry name" value="PRK12429.1"/>
    <property type="match status" value="1"/>
</dbReference>
<proteinExistence type="inferred from homology"/>
<dbReference type="SUPFAM" id="SSF51735">
    <property type="entry name" value="NAD(P)-binding Rossmann-fold domains"/>
    <property type="match status" value="1"/>
</dbReference>
<dbReference type="FunFam" id="3.40.50.720:FF:000084">
    <property type="entry name" value="Short-chain dehydrogenase reductase"/>
    <property type="match status" value="1"/>
</dbReference>
<dbReference type="InterPro" id="IPR002347">
    <property type="entry name" value="SDR_fam"/>
</dbReference>
<dbReference type="InterPro" id="IPR050259">
    <property type="entry name" value="SDR"/>
</dbReference>
<evidence type="ECO:0000256" key="1">
    <source>
        <dbReference type="ARBA" id="ARBA00006484"/>
    </source>
</evidence>
<dbReference type="PRINTS" id="PR00081">
    <property type="entry name" value="GDHRDH"/>
</dbReference>
<dbReference type="GO" id="GO:0016491">
    <property type="term" value="F:oxidoreductase activity"/>
    <property type="evidence" value="ECO:0007669"/>
    <property type="project" value="UniProtKB-KW"/>
</dbReference>
<dbReference type="InterPro" id="IPR020904">
    <property type="entry name" value="Sc_DH/Rdtase_CS"/>
</dbReference>
<sequence>MSEQTLEGRKAIVTGGGAGIGAAASRALAAEGAHVVVADLNAEAAQQVADEVGGEAWVCDLGDTRALEDLRLDADILVNNAGMQQVSPIQEFDPERWRLLHRVMLEAPFLLIRASLPHMYANSFGRIINVSSVHGLVASAYKSAYVSAKHGLEGLSKVTALEGAEHGVTSVCVNPGYAWTELVAKQVPDQARAHNMSEDEVAEKVMLAPHAIKKFVAPEDLGAMIAFLAGPHGGMITGSNFVADGGWTAK</sequence>
<comment type="caution">
    <text evidence="4">The sequence shown here is derived from an EMBL/GenBank/DDBJ whole genome shotgun (WGS) entry which is preliminary data.</text>
</comment>
<evidence type="ECO:0000256" key="3">
    <source>
        <dbReference type="RuleBase" id="RU000363"/>
    </source>
</evidence>
<dbReference type="AlphaFoldDB" id="A0A255GU05"/>